<sequence length="298" mass="33433">MKYANQLLGVMHAFYGVGSLFSPILAIRLIEVGWKWNQYYLLLFGFSTTAFVFSVIMFRNETKWKYMYMAEQKQLKEIERDGGISQEPASMSELLRNRYVLFFALTLFLYLGSELCVGIWFFNYLITIKKVVERSASYITSSYWASLTAGRFVLGFVTGHFFENSEVKAMVLYTGLISSGCAGFWVFKSSTSFQVFFIDFIGFFVGPVFATSTVIAIKCLPARIGSGGVPVICGLGAAGGAVVPWVMGNIAEKLGDGTSGSGLVYFPNMLFTTFTGAFSLWFVFYILNRKKLENYEKL</sequence>
<protein>
    <submittedName>
        <fullName evidence="1">Unnamed protein product</fullName>
    </submittedName>
</protein>
<organism evidence="1 2">
    <name type="scientific">Ambrosiozyma monospora</name>
    <name type="common">Yeast</name>
    <name type="synonym">Endomycopsis monosporus</name>
    <dbReference type="NCBI Taxonomy" id="43982"/>
    <lineage>
        <taxon>Eukaryota</taxon>
        <taxon>Fungi</taxon>
        <taxon>Dikarya</taxon>
        <taxon>Ascomycota</taxon>
        <taxon>Saccharomycotina</taxon>
        <taxon>Pichiomycetes</taxon>
        <taxon>Pichiales</taxon>
        <taxon>Pichiaceae</taxon>
        <taxon>Ambrosiozyma</taxon>
    </lineage>
</organism>
<comment type="caution">
    <text evidence="1">The sequence shown here is derived from an EMBL/GenBank/DDBJ whole genome shotgun (WGS) entry which is preliminary data.</text>
</comment>
<evidence type="ECO:0000313" key="2">
    <source>
        <dbReference type="Proteomes" id="UP001165064"/>
    </source>
</evidence>
<evidence type="ECO:0000313" key="1">
    <source>
        <dbReference type="EMBL" id="GME95253.1"/>
    </source>
</evidence>
<reference evidence="1" key="1">
    <citation type="submission" date="2023-04" db="EMBL/GenBank/DDBJ databases">
        <title>Ambrosiozyma monospora NBRC 10751.</title>
        <authorList>
            <person name="Ichikawa N."/>
            <person name="Sato H."/>
            <person name="Tonouchi N."/>
        </authorList>
    </citation>
    <scope>NUCLEOTIDE SEQUENCE</scope>
    <source>
        <strain evidence="1">NBRC 10751</strain>
    </source>
</reference>
<keyword evidence="2" id="KW-1185">Reference proteome</keyword>
<gene>
    <name evidence="1" type="ORF">Amon02_000974800</name>
</gene>
<accession>A0ACB5TTV1</accession>
<dbReference type="Proteomes" id="UP001165064">
    <property type="component" value="Unassembled WGS sequence"/>
</dbReference>
<dbReference type="EMBL" id="BSXS01009325">
    <property type="protein sequence ID" value="GME95253.1"/>
    <property type="molecule type" value="Genomic_DNA"/>
</dbReference>
<name>A0ACB5TTV1_AMBMO</name>
<proteinExistence type="predicted"/>